<accession>A0A9X0D6Q1</accession>
<sequence length="161" mass="17542">GINGAQRISIVLWDRALLMTLFNIFFTAIVFNVSQKKYWLNPQKTHAATVATSDGNYGDDEITATLSLTQQATVKHPQATVTSGNGKYGDDEVTANMTGCAPAMLSLNLTGNSKHTRAAVVTSDGKYGDHEMTAMLSLTQQATHSKTPAGHGNQWQWEVWR</sequence>
<feature type="transmembrane region" description="Helical" evidence="1">
    <location>
        <begin position="16"/>
        <end position="34"/>
    </location>
</feature>
<gene>
    <name evidence="2" type="ORF">OS493_006959</name>
</gene>
<reference evidence="2" key="1">
    <citation type="submission" date="2023-01" db="EMBL/GenBank/DDBJ databases">
        <title>Genome assembly of the deep-sea coral Lophelia pertusa.</title>
        <authorList>
            <person name="Herrera S."/>
            <person name="Cordes E."/>
        </authorList>
    </citation>
    <scope>NUCLEOTIDE SEQUENCE</scope>
    <source>
        <strain evidence="2">USNM1676648</strain>
        <tissue evidence="2">Polyp</tissue>
    </source>
</reference>
<dbReference type="Proteomes" id="UP001163046">
    <property type="component" value="Unassembled WGS sequence"/>
</dbReference>
<evidence type="ECO:0000313" key="3">
    <source>
        <dbReference type="Proteomes" id="UP001163046"/>
    </source>
</evidence>
<dbReference type="AlphaFoldDB" id="A0A9X0D6Q1"/>
<proteinExistence type="predicted"/>
<name>A0A9X0D6Q1_9CNID</name>
<organism evidence="2 3">
    <name type="scientific">Desmophyllum pertusum</name>
    <dbReference type="NCBI Taxonomy" id="174260"/>
    <lineage>
        <taxon>Eukaryota</taxon>
        <taxon>Metazoa</taxon>
        <taxon>Cnidaria</taxon>
        <taxon>Anthozoa</taxon>
        <taxon>Hexacorallia</taxon>
        <taxon>Scleractinia</taxon>
        <taxon>Caryophylliina</taxon>
        <taxon>Caryophylliidae</taxon>
        <taxon>Desmophyllum</taxon>
    </lineage>
</organism>
<comment type="caution">
    <text evidence="2">The sequence shown here is derived from an EMBL/GenBank/DDBJ whole genome shotgun (WGS) entry which is preliminary data.</text>
</comment>
<keyword evidence="1" id="KW-0812">Transmembrane</keyword>
<evidence type="ECO:0000256" key="1">
    <source>
        <dbReference type="SAM" id="Phobius"/>
    </source>
</evidence>
<keyword evidence="3" id="KW-1185">Reference proteome</keyword>
<dbReference type="EMBL" id="MU825875">
    <property type="protein sequence ID" value="KAJ7386924.1"/>
    <property type="molecule type" value="Genomic_DNA"/>
</dbReference>
<protein>
    <submittedName>
        <fullName evidence="2">Uncharacterized protein</fullName>
    </submittedName>
</protein>
<keyword evidence="1" id="KW-1133">Transmembrane helix</keyword>
<keyword evidence="1" id="KW-0472">Membrane</keyword>
<feature type="non-terminal residue" evidence="2">
    <location>
        <position position="161"/>
    </location>
</feature>
<evidence type="ECO:0000313" key="2">
    <source>
        <dbReference type="EMBL" id="KAJ7386924.1"/>
    </source>
</evidence>